<dbReference type="Pfam" id="PF00583">
    <property type="entry name" value="Acetyltransf_1"/>
    <property type="match status" value="1"/>
</dbReference>
<dbReference type="CDD" id="cd04301">
    <property type="entry name" value="NAT_SF"/>
    <property type="match status" value="1"/>
</dbReference>
<dbReference type="PANTHER" id="PTHR13947:SF54">
    <property type="entry name" value="N-ACETYLTRANSFERASE CML3-RELATED"/>
    <property type="match status" value="1"/>
</dbReference>
<evidence type="ECO:0000256" key="2">
    <source>
        <dbReference type="SAM" id="MobiDB-lite"/>
    </source>
</evidence>
<dbReference type="SUPFAM" id="SSF55729">
    <property type="entry name" value="Acyl-CoA N-acyltransferases (Nat)"/>
    <property type="match status" value="1"/>
</dbReference>
<organism evidence="4 5">
    <name type="scientific">Scophthalmus maximus</name>
    <name type="common">Turbot</name>
    <name type="synonym">Psetta maxima</name>
    <dbReference type="NCBI Taxonomy" id="52904"/>
    <lineage>
        <taxon>Eukaryota</taxon>
        <taxon>Metazoa</taxon>
        <taxon>Chordata</taxon>
        <taxon>Craniata</taxon>
        <taxon>Vertebrata</taxon>
        <taxon>Euteleostomi</taxon>
        <taxon>Actinopterygii</taxon>
        <taxon>Neopterygii</taxon>
        <taxon>Teleostei</taxon>
        <taxon>Neoteleostei</taxon>
        <taxon>Acanthomorphata</taxon>
        <taxon>Carangaria</taxon>
        <taxon>Pleuronectiformes</taxon>
        <taxon>Pleuronectoidei</taxon>
        <taxon>Scophthalmidae</taxon>
        <taxon>Scophthalmus</taxon>
    </lineage>
</organism>
<gene>
    <name evidence="4" type="ORF">SMAX5B_014695</name>
</gene>
<dbReference type="InterPro" id="IPR000182">
    <property type="entry name" value="GNAT_dom"/>
</dbReference>
<name>A0A2U9C0K6_SCOMX</name>
<sequence>MAGTKWKSLGSVLALSLCDIVRHREPQAGRESRGTFDQKELNGILLSESIQEVAGAGAPNSHPAAVSGLKIFRMCALILLEKANDIELLSSVGEYRPSDRHVVLPLFRDGILEHVYPAFFKAMSHPDHVGVALSISMAGYVLGGSSYFQALLFGGAWAGLIYYCCHDIYEGYVTRRLGTDMADIQANYLQSPDSGFWVAEADVNGQTKVVGMVAVAGRKSEEGAERFDDLNGGLAAGGPESARGAGDGGHGEMPHVVVVFPWRRKSLGSQLMQKALDFCKEHGYARLVLDVSSPQTAAISLCQKSGFVQTASHSDTHANRWVSRLARINVMRMEKFI</sequence>
<evidence type="ECO:0000313" key="4">
    <source>
        <dbReference type="EMBL" id="AWP10114.1"/>
    </source>
</evidence>
<protein>
    <submittedName>
        <fullName evidence="4">Putative N-acetyltransferase camello</fullName>
    </submittedName>
</protein>
<dbReference type="Proteomes" id="UP000246464">
    <property type="component" value="Chromosome 11"/>
</dbReference>
<reference evidence="4 5" key="1">
    <citation type="submission" date="2017-12" db="EMBL/GenBank/DDBJ databases">
        <title>Integrating genomic resources of turbot (Scophthalmus maximus) in depth evaluation of genetic and physical mapping variation across individuals.</title>
        <authorList>
            <person name="Martinez P."/>
        </authorList>
    </citation>
    <scope>NUCLEOTIDE SEQUENCE [LARGE SCALE GENOMIC DNA]</scope>
</reference>
<dbReference type="STRING" id="52904.ENSSMAP00000031403"/>
<dbReference type="Gene3D" id="3.40.630.30">
    <property type="match status" value="1"/>
</dbReference>
<feature type="domain" description="N-acetyltransferase" evidence="3">
    <location>
        <begin position="160"/>
        <end position="337"/>
    </location>
</feature>
<feature type="region of interest" description="Disordered" evidence="2">
    <location>
        <begin position="228"/>
        <end position="250"/>
    </location>
</feature>
<dbReference type="EMBL" id="CP026253">
    <property type="protein sequence ID" value="AWP10114.1"/>
    <property type="molecule type" value="Genomic_DNA"/>
</dbReference>
<dbReference type="PROSITE" id="PS51186">
    <property type="entry name" value="GNAT"/>
    <property type="match status" value="1"/>
</dbReference>
<dbReference type="InterPro" id="IPR016181">
    <property type="entry name" value="Acyl_CoA_acyltransferase"/>
</dbReference>
<evidence type="ECO:0000256" key="1">
    <source>
        <dbReference type="ARBA" id="ARBA00022679"/>
    </source>
</evidence>
<dbReference type="GO" id="GO:0008080">
    <property type="term" value="F:N-acetyltransferase activity"/>
    <property type="evidence" value="ECO:0007669"/>
    <property type="project" value="InterPro"/>
</dbReference>
<evidence type="ECO:0000313" key="5">
    <source>
        <dbReference type="Proteomes" id="UP000246464"/>
    </source>
</evidence>
<dbReference type="InterPro" id="IPR050769">
    <property type="entry name" value="NAT_camello-type"/>
</dbReference>
<evidence type="ECO:0000259" key="3">
    <source>
        <dbReference type="PROSITE" id="PS51186"/>
    </source>
</evidence>
<proteinExistence type="predicted"/>
<keyword evidence="1 4" id="KW-0808">Transferase</keyword>
<accession>A0A2U9C0K6</accession>
<dbReference type="AlphaFoldDB" id="A0A2U9C0K6"/>
<keyword evidence="5" id="KW-1185">Reference proteome</keyword>
<dbReference type="PANTHER" id="PTHR13947">
    <property type="entry name" value="GNAT FAMILY N-ACETYLTRANSFERASE"/>
    <property type="match status" value="1"/>
</dbReference>